<evidence type="ECO:0000313" key="1">
    <source>
        <dbReference type="EMBL" id="HIU93242.1"/>
    </source>
</evidence>
<organism evidence="1 2">
    <name type="scientific">Candidatus Limenecus avicola</name>
    <dbReference type="NCBI Taxonomy" id="2840847"/>
    <lineage>
        <taxon>Bacteria</taxon>
        <taxon>Bacillati</taxon>
        <taxon>Bacillota</taxon>
        <taxon>Clostridia</taxon>
        <taxon>Eubacteriales</taxon>
        <taxon>Clostridiaceae</taxon>
        <taxon>Clostridiaceae incertae sedis</taxon>
        <taxon>Candidatus Limenecus</taxon>
    </lineage>
</organism>
<reference evidence="1" key="2">
    <citation type="journal article" date="2021" name="PeerJ">
        <title>Extensive microbial diversity within the chicken gut microbiome revealed by metagenomics and culture.</title>
        <authorList>
            <person name="Gilroy R."/>
            <person name="Ravi A."/>
            <person name="Getino M."/>
            <person name="Pursley I."/>
            <person name="Horton D.L."/>
            <person name="Alikhan N.F."/>
            <person name="Baker D."/>
            <person name="Gharbi K."/>
            <person name="Hall N."/>
            <person name="Watson M."/>
            <person name="Adriaenssens E.M."/>
            <person name="Foster-Nyarko E."/>
            <person name="Jarju S."/>
            <person name="Secka A."/>
            <person name="Antonio M."/>
            <person name="Oren A."/>
            <person name="Chaudhuri R.R."/>
            <person name="La Ragione R."/>
            <person name="Hildebrand F."/>
            <person name="Pallen M.J."/>
        </authorList>
    </citation>
    <scope>NUCLEOTIDE SEQUENCE</scope>
    <source>
        <strain evidence="1">CHK154-7741</strain>
    </source>
</reference>
<proteinExistence type="predicted"/>
<evidence type="ECO:0000313" key="2">
    <source>
        <dbReference type="Proteomes" id="UP000886748"/>
    </source>
</evidence>
<sequence>MLQDILNTSHDVIVEGKKYQFEFDHSAYAAFEQQSHKSIFEIYDRLLATNNISYMESLMIVSAGLLKYHCTQEICDFQELLRSQPGIWNTIKEQVTAAFIVPLLPPEILRSVKKKAPRKIRKKSKI</sequence>
<gene>
    <name evidence="1" type="ORF">IAD26_08950</name>
</gene>
<comment type="caution">
    <text evidence="1">The sequence shown here is derived from an EMBL/GenBank/DDBJ whole genome shotgun (WGS) entry which is preliminary data.</text>
</comment>
<dbReference type="Proteomes" id="UP000886748">
    <property type="component" value="Unassembled WGS sequence"/>
</dbReference>
<dbReference type="AlphaFoldDB" id="A0A9D1N183"/>
<name>A0A9D1N183_9CLOT</name>
<dbReference type="EMBL" id="DVOD01000064">
    <property type="protein sequence ID" value="HIU93242.1"/>
    <property type="molecule type" value="Genomic_DNA"/>
</dbReference>
<protein>
    <submittedName>
        <fullName evidence="1">Uncharacterized protein</fullName>
    </submittedName>
</protein>
<reference evidence="1" key="1">
    <citation type="submission" date="2020-10" db="EMBL/GenBank/DDBJ databases">
        <authorList>
            <person name="Gilroy R."/>
        </authorList>
    </citation>
    <scope>NUCLEOTIDE SEQUENCE</scope>
    <source>
        <strain evidence="1">CHK154-7741</strain>
    </source>
</reference>
<accession>A0A9D1N183</accession>